<proteinExistence type="predicted"/>
<reference evidence="3 4" key="1">
    <citation type="journal article" date="2018" name="Evol. Lett.">
        <title>Horizontal gene cluster transfer increased hallucinogenic mushroom diversity.</title>
        <authorList>
            <person name="Reynolds H.T."/>
            <person name="Vijayakumar V."/>
            <person name="Gluck-Thaler E."/>
            <person name="Korotkin H.B."/>
            <person name="Matheny P.B."/>
            <person name="Slot J.C."/>
        </authorList>
    </citation>
    <scope>NUCLEOTIDE SEQUENCE [LARGE SCALE GENOMIC DNA]</scope>
    <source>
        <strain evidence="3 4">SRW20</strain>
    </source>
</reference>
<dbReference type="EMBL" id="NHYE01004424">
    <property type="protein sequence ID" value="PPQ84712.1"/>
    <property type="molecule type" value="Genomic_DNA"/>
</dbReference>
<comment type="caution">
    <text evidence="3">The sequence shown here is derived from an EMBL/GenBank/DDBJ whole genome shotgun (WGS) entry which is preliminary data.</text>
</comment>
<gene>
    <name evidence="3" type="ORF">CVT26_014609</name>
</gene>
<accession>A0A409X1V0</accession>
<feature type="compositionally biased region" description="Basic and acidic residues" evidence="1">
    <location>
        <begin position="155"/>
        <end position="167"/>
    </location>
</feature>
<name>A0A409X1V0_9AGAR</name>
<feature type="domain" description="Nucleoplasmin-like" evidence="2">
    <location>
        <begin position="6"/>
        <end position="102"/>
    </location>
</feature>
<evidence type="ECO:0000256" key="1">
    <source>
        <dbReference type="SAM" id="MobiDB-lite"/>
    </source>
</evidence>
<feature type="region of interest" description="Disordered" evidence="1">
    <location>
        <begin position="116"/>
        <end position="227"/>
    </location>
</feature>
<dbReference type="Gene3D" id="2.60.120.340">
    <property type="entry name" value="Nucleoplasmin core domain"/>
    <property type="match status" value="1"/>
</dbReference>
<keyword evidence="4" id="KW-1185">Reference proteome</keyword>
<organism evidence="3 4">
    <name type="scientific">Gymnopilus dilepis</name>
    <dbReference type="NCBI Taxonomy" id="231916"/>
    <lineage>
        <taxon>Eukaryota</taxon>
        <taxon>Fungi</taxon>
        <taxon>Dikarya</taxon>
        <taxon>Basidiomycota</taxon>
        <taxon>Agaricomycotina</taxon>
        <taxon>Agaricomycetes</taxon>
        <taxon>Agaricomycetidae</taxon>
        <taxon>Agaricales</taxon>
        <taxon>Agaricineae</taxon>
        <taxon>Hymenogastraceae</taxon>
        <taxon>Gymnopilus</taxon>
    </lineage>
</organism>
<feature type="compositionally biased region" description="Low complexity" evidence="1">
    <location>
        <begin position="207"/>
        <end position="216"/>
    </location>
</feature>
<evidence type="ECO:0000313" key="4">
    <source>
        <dbReference type="Proteomes" id="UP000284706"/>
    </source>
</evidence>
<protein>
    <recommendedName>
        <fullName evidence="2">Nucleoplasmin-like domain-containing protein</fullName>
    </recommendedName>
</protein>
<feature type="compositionally biased region" description="Polar residues" evidence="1">
    <location>
        <begin position="121"/>
        <end position="131"/>
    </location>
</feature>
<dbReference type="AlphaFoldDB" id="A0A409X1V0"/>
<dbReference type="InterPro" id="IPR041232">
    <property type="entry name" value="NPL"/>
</dbReference>
<dbReference type="InParanoid" id="A0A409X1V0"/>
<feature type="compositionally biased region" description="Polar residues" evidence="1">
    <location>
        <begin position="186"/>
        <end position="206"/>
    </location>
</feature>
<dbReference type="Pfam" id="PF17800">
    <property type="entry name" value="NPL"/>
    <property type="match status" value="1"/>
</dbReference>
<dbReference type="Proteomes" id="UP000284706">
    <property type="component" value="Unassembled WGS sequence"/>
</dbReference>
<evidence type="ECO:0000259" key="2">
    <source>
        <dbReference type="Pfam" id="PF17800"/>
    </source>
</evidence>
<sequence>MHSSGFWSAVLQPDELLTIVPGAPLRLTNVAVNFAVQNECIRATLVIKYCPKGTTSTVSAAIGSFVEGYTSKAIVCDLLLQSGEPFTFESFGGSILHLSGHFLNEDGEIHETKVTRESKPVRTQYSGTQDNRAVRTAPSKAHKRDKGTSLPSKSKKQDFIGDEEKRGNASAAAKGKRKQREELTDEGSTCTDYSRHTSSAYYTGEQSNSESEASASTVPRTKKLKTH</sequence>
<dbReference type="OrthoDB" id="10613456at2759"/>
<evidence type="ECO:0000313" key="3">
    <source>
        <dbReference type="EMBL" id="PPQ84712.1"/>
    </source>
</evidence>